<evidence type="ECO:0000259" key="3">
    <source>
        <dbReference type="Pfam" id="PF05043"/>
    </source>
</evidence>
<dbReference type="Pfam" id="PF05043">
    <property type="entry name" value="Mga"/>
    <property type="match status" value="1"/>
</dbReference>
<keyword evidence="2" id="KW-0804">Transcription</keyword>
<reference evidence="4 5" key="1">
    <citation type="submission" date="2016-09" db="EMBL/GenBank/DDBJ databases">
        <authorList>
            <person name="Capua I."/>
            <person name="De Benedictis P."/>
            <person name="Joannis T."/>
            <person name="Lombin L.H."/>
            <person name="Cattoli G."/>
        </authorList>
    </citation>
    <scope>NUCLEOTIDE SEQUENCE [LARGE SCALE GENOMIC DNA]</scope>
    <source>
        <strain evidence="4 5">LMG 25899</strain>
    </source>
</reference>
<dbReference type="EMBL" id="MIEK01000001">
    <property type="protein sequence ID" value="OEH84034.1"/>
    <property type="molecule type" value="Genomic_DNA"/>
</dbReference>
<evidence type="ECO:0000313" key="4">
    <source>
        <dbReference type="EMBL" id="OEH84034.1"/>
    </source>
</evidence>
<dbReference type="PANTHER" id="PTHR30185">
    <property type="entry name" value="CRYPTIC BETA-GLUCOSIDE BGL OPERON ANTITERMINATOR"/>
    <property type="match status" value="1"/>
</dbReference>
<dbReference type="PANTHER" id="PTHR30185:SF18">
    <property type="entry name" value="TRANSCRIPTIONAL REGULATOR MTLR"/>
    <property type="match status" value="1"/>
</dbReference>
<dbReference type="OrthoDB" id="2188960at2"/>
<dbReference type="AlphaFoldDB" id="A0A1E5L1R6"/>
<accession>A0A1E5L1R6</accession>
<feature type="domain" description="Mga helix-turn-helix" evidence="3">
    <location>
        <begin position="89"/>
        <end position="161"/>
    </location>
</feature>
<sequence>MLYEKLMMDSAMLSKFKLFKRMTQLHQMDYSIQQLADELALNYQQTASFLNEIDKEINTINSKQTSFLTKAGKIDSTRLIVTIDDYRYFLLQSSIPFQFIIYFLNQTHPTIDDFCEKYYVSRSTVDRKMLPLKKHVKKFNLRFTYTEANLVGDERVVRVALFNSLWLGTRGSFWPFTIDRAYVEKLVQNVSEYFPLSKTYLGSKELTYFAAIFLCRTSRKSFVSYDKRYNFLMEKNPYYDFERIEQADPFRFLSPEQRHAECSFIFFLAHYAPFYTLENDPSLIQTLHDFSQRKNPVYDLTQAFLTYAKKEIFYIDQELADYSLLLGNLINITFTFYVLQQPFPDLENLVTIPAQKKKTDTFLEAKIKEFIEKKSEEKNNAFLKAIQRPIIRAYKNILLPYYDAPKYSEHLKIGIAFEHNFILVRKMYRFLDGLGFADASPFEETKADEYDLVISSSLLPLRQDPNLPLYFWDLSSKDEELSSLYKKLQQLFEQKNIIS</sequence>
<evidence type="ECO:0000256" key="1">
    <source>
        <dbReference type="ARBA" id="ARBA00023015"/>
    </source>
</evidence>
<dbReference type="InterPro" id="IPR007737">
    <property type="entry name" value="Mga_HTH"/>
</dbReference>
<organism evidence="4 5">
    <name type="scientific">Enterococcus rivorum</name>
    <dbReference type="NCBI Taxonomy" id="762845"/>
    <lineage>
        <taxon>Bacteria</taxon>
        <taxon>Bacillati</taxon>
        <taxon>Bacillota</taxon>
        <taxon>Bacilli</taxon>
        <taxon>Lactobacillales</taxon>
        <taxon>Enterococcaceae</taxon>
        <taxon>Enterococcus</taxon>
    </lineage>
</organism>
<comment type="caution">
    <text evidence="4">The sequence shown here is derived from an EMBL/GenBank/DDBJ whole genome shotgun (WGS) entry which is preliminary data.</text>
</comment>
<protein>
    <submittedName>
        <fullName evidence="4">M protein trans-acting positive regulator</fullName>
    </submittedName>
</protein>
<gene>
    <name evidence="4" type="ORF">BCR26_00780</name>
</gene>
<evidence type="ECO:0000313" key="5">
    <source>
        <dbReference type="Proteomes" id="UP000095256"/>
    </source>
</evidence>
<dbReference type="Gene3D" id="1.10.10.10">
    <property type="entry name" value="Winged helix-like DNA-binding domain superfamily/Winged helix DNA-binding domain"/>
    <property type="match status" value="1"/>
</dbReference>
<dbReference type="STRING" id="762845.BCR26_00780"/>
<proteinExistence type="predicted"/>
<keyword evidence="1" id="KW-0805">Transcription regulation</keyword>
<dbReference type="InterPro" id="IPR050661">
    <property type="entry name" value="BglG_antiterminators"/>
</dbReference>
<evidence type="ECO:0000256" key="2">
    <source>
        <dbReference type="ARBA" id="ARBA00023163"/>
    </source>
</evidence>
<name>A0A1E5L1R6_9ENTE</name>
<keyword evidence="5" id="KW-1185">Reference proteome</keyword>
<dbReference type="RefSeq" id="WP_069697045.1">
    <property type="nucleotide sequence ID" value="NZ_JAGGMA010000003.1"/>
</dbReference>
<dbReference type="Proteomes" id="UP000095256">
    <property type="component" value="Unassembled WGS sequence"/>
</dbReference>
<dbReference type="InterPro" id="IPR036388">
    <property type="entry name" value="WH-like_DNA-bd_sf"/>
</dbReference>